<dbReference type="InterPro" id="IPR038507">
    <property type="entry name" value="YcnI-like_sf"/>
</dbReference>
<feature type="compositionally biased region" description="Polar residues" evidence="1">
    <location>
        <begin position="215"/>
        <end position="225"/>
    </location>
</feature>
<proteinExistence type="predicted"/>
<dbReference type="Gene3D" id="2.60.40.2230">
    <property type="entry name" value="Uncharacterised protein YcnI-like PF07987, DUF1775"/>
    <property type="match status" value="1"/>
</dbReference>
<organism evidence="2">
    <name type="scientific">freshwater metagenome</name>
    <dbReference type="NCBI Taxonomy" id="449393"/>
    <lineage>
        <taxon>unclassified sequences</taxon>
        <taxon>metagenomes</taxon>
        <taxon>ecological metagenomes</taxon>
    </lineage>
</organism>
<sequence>MKRKPLAIAAALILIGSFATPASAHVSALPGVSSAGNITDALTVGKNNTLFFRVGHGCGLEADIKHPVTKKTIAKAGVDTFGTHAFSLTVPVEALGAAGTTAPRPAFIPGFRTSLVKNADGTMTLTWKAISRDFDSPNGPDGDVATTSFFDFGVRVAFAPSASGKKVTFPAKQRCLVDVAAVKRTASTKARGATTISVYETWDGSTTDEVKDNNSRSTAPSVTVF</sequence>
<protein>
    <submittedName>
        <fullName evidence="2">Unannotated protein</fullName>
    </submittedName>
</protein>
<gene>
    <name evidence="2" type="ORF">UFOPK2044_00704</name>
</gene>
<accession>A0A6J6JJ55</accession>
<evidence type="ECO:0000256" key="1">
    <source>
        <dbReference type="SAM" id="MobiDB-lite"/>
    </source>
</evidence>
<dbReference type="EMBL" id="CAEZVO010000099">
    <property type="protein sequence ID" value="CAB4636575.1"/>
    <property type="molecule type" value="Genomic_DNA"/>
</dbReference>
<reference evidence="2" key="1">
    <citation type="submission" date="2020-05" db="EMBL/GenBank/DDBJ databases">
        <authorList>
            <person name="Chiriac C."/>
            <person name="Salcher M."/>
            <person name="Ghai R."/>
            <person name="Kavagutti S V."/>
        </authorList>
    </citation>
    <scope>NUCLEOTIDE SEQUENCE</scope>
</reference>
<evidence type="ECO:0000313" key="2">
    <source>
        <dbReference type="EMBL" id="CAB4636575.1"/>
    </source>
</evidence>
<feature type="region of interest" description="Disordered" evidence="1">
    <location>
        <begin position="205"/>
        <end position="225"/>
    </location>
</feature>
<dbReference type="AlphaFoldDB" id="A0A6J6JJ55"/>
<name>A0A6J6JJ55_9ZZZZ</name>